<evidence type="ECO:0000313" key="1">
    <source>
        <dbReference type="EMBL" id="AHF11444.1"/>
    </source>
</evidence>
<accession>A0ABM5PA43</accession>
<gene>
    <name evidence="1" type="ORF">DEHRE_10835</name>
</gene>
<protein>
    <submittedName>
        <fullName evidence="1">Uncharacterized protein</fullName>
    </submittedName>
</protein>
<proteinExistence type="predicted"/>
<sequence length="256" mass="29568">MLCGRNLYAFIGVKWYGLVYHSQWGYKKMFFINKKNEDRKKQLKSILGIAQRIIDKSETSDNFLHPIYRYINGIGLSVLQRLLMQLFTGQEVDDVEVLFIDLGRDVKDNNNEYIYKSVSIENNGEMSISLKDNLVIPVAWNIDRFESAITRIGADCEDPFEFDKLNHRSILFLPIGITIVYNGNHSILSGIIKREGIIHPTEVVDLAPLYEKARFDGIHYRDNESNQVIQEVRNFELGAIYEIGRLLIKNDISFLG</sequence>
<dbReference type="Pfam" id="PF20457">
    <property type="entry name" value="DUF6710"/>
    <property type="match status" value="1"/>
</dbReference>
<keyword evidence="2" id="KW-1185">Reference proteome</keyword>
<organism evidence="1 2">
    <name type="scientific">Dehalobacter restrictus (strain DSM 9455 / PER-K23)</name>
    <dbReference type="NCBI Taxonomy" id="871738"/>
    <lineage>
        <taxon>Bacteria</taxon>
        <taxon>Bacillati</taxon>
        <taxon>Bacillota</taxon>
        <taxon>Clostridia</taxon>
        <taxon>Eubacteriales</taxon>
        <taxon>Desulfitobacteriaceae</taxon>
        <taxon>Dehalobacter</taxon>
    </lineage>
</organism>
<name>A0ABM5PA43_DEHRP</name>
<dbReference type="EMBL" id="CP007033">
    <property type="protein sequence ID" value="AHF11444.1"/>
    <property type="molecule type" value="Genomic_DNA"/>
</dbReference>
<reference evidence="1 2" key="1">
    <citation type="journal article" date="2013" name="Stand. Genomic Sci.">
        <title>Complete genome sequence of Dehalobacter restrictus PER-K23(T.).</title>
        <authorList>
            <person name="Kruse T."/>
            <person name="Maillard J."/>
            <person name="Goodwin L."/>
            <person name="Woyke T."/>
            <person name="Teshima H."/>
            <person name="Bruce D."/>
            <person name="Detter C."/>
            <person name="Tapia R."/>
            <person name="Han C."/>
            <person name="Huntemann M."/>
            <person name="Wei C.L."/>
            <person name="Han J."/>
            <person name="Chen A."/>
            <person name="Kyrpides N."/>
            <person name="Szeto E."/>
            <person name="Markowitz V."/>
            <person name="Ivanova N."/>
            <person name="Pagani I."/>
            <person name="Pati A."/>
            <person name="Pitluck S."/>
            <person name="Nolan M."/>
            <person name="Holliger C."/>
            <person name="Smidt H."/>
        </authorList>
    </citation>
    <scope>NUCLEOTIDE SEQUENCE [LARGE SCALE GENOMIC DNA]</scope>
    <source>
        <strain evidence="2">DSM 9455</strain>
    </source>
</reference>
<dbReference type="Proteomes" id="UP000018934">
    <property type="component" value="Chromosome"/>
</dbReference>
<evidence type="ECO:0000313" key="2">
    <source>
        <dbReference type="Proteomes" id="UP000018934"/>
    </source>
</evidence>
<dbReference type="InterPro" id="IPR046556">
    <property type="entry name" value="DUF6710"/>
</dbReference>